<dbReference type="PANTHER" id="PTHR43628">
    <property type="entry name" value="ACTIVATOR OF C KINASE PROTEIN 1-RELATED"/>
    <property type="match status" value="1"/>
</dbReference>
<dbReference type="InterPro" id="IPR006597">
    <property type="entry name" value="Sel1-like"/>
</dbReference>
<accession>D6ZZZ7</accession>
<keyword evidence="1" id="KW-0175">Coiled coil</keyword>
<gene>
    <name evidence="3" type="ordered locus">Snov_0074</name>
</gene>
<feature type="compositionally biased region" description="Basic and acidic residues" evidence="2">
    <location>
        <begin position="154"/>
        <end position="166"/>
    </location>
</feature>
<evidence type="ECO:0000313" key="4">
    <source>
        <dbReference type="Proteomes" id="UP000006633"/>
    </source>
</evidence>
<dbReference type="RefSeq" id="WP_013164916.1">
    <property type="nucleotide sequence ID" value="NC_014217.1"/>
</dbReference>
<dbReference type="HOGENOM" id="CLU_278601_0_0_5"/>
<feature type="coiled-coil region" evidence="1">
    <location>
        <begin position="40"/>
        <end position="97"/>
    </location>
</feature>
<dbReference type="AlphaFoldDB" id="D6ZZZ7"/>
<feature type="region of interest" description="Disordered" evidence="2">
    <location>
        <begin position="717"/>
        <end position="784"/>
    </location>
</feature>
<dbReference type="Proteomes" id="UP000006633">
    <property type="component" value="Chromosome"/>
</dbReference>
<proteinExistence type="predicted"/>
<evidence type="ECO:0000256" key="1">
    <source>
        <dbReference type="SAM" id="Coils"/>
    </source>
</evidence>
<feature type="region of interest" description="Disordered" evidence="2">
    <location>
        <begin position="125"/>
        <end position="202"/>
    </location>
</feature>
<dbReference type="EMBL" id="CP002026">
    <property type="protein sequence ID" value="ADH87411.1"/>
    <property type="molecule type" value="Genomic_DNA"/>
</dbReference>
<name>D6ZZZ7_ANCN5</name>
<dbReference type="InterPro" id="IPR011990">
    <property type="entry name" value="TPR-like_helical_dom_sf"/>
</dbReference>
<evidence type="ECO:0000313" key="3">
    <source>
        <dbReference type="EMBL" id="ADH87411.1"/>
    </source>
</evidence>
<dbReference type="InterPro" id="IPR052945">
    <property type="entry name" value="Mitotic_Regulator"/>
</dbReference>
<dbReference type="SMART" id="SM00671">
    <property type="entry name" value="SEL1"/>
    <property type="match status" value="4"/>
</dbReference>
<dbReference type="Pfam" id="PF08238">
    <property type="entry name" value="Sel1"/>
    <property type="match status" value="4"/>
</dbReference>
<feature type="compositionally biased region" description="Pro residues" evidence="2">
    <location>
        <begin position="180"/>
        <end position="191"/>
    </location>
</feature>
<evidence type="ECO:0000256" key="2">
    <source>
        <dbReference type="SAM" id="MobiDB-lite"/>
    </source>
</evidence>
<dbReference type="KEGG" id="sno:Snov_0074"/>
<reference evidence="3 4" key="1">
    <citation type="journal article" date="2012" name="Stand. Genomic Sci.">
        <title>Complete genome sequence of the facultatively chemolithoautotrophic and methylotrophic alpha Proteobacterium Starkeya novella type strain (ATCC 8093(T)).</title>
        <authorList>
            <person name="Kappler U."/>
            <person name="Davenport K."/>
            <person name="Beatson S."/>
            <person name="Lucas S."/>
            <person name="Lapidus A."/>
            <person name="Copeland A."/>
            <person name="Berry K.W."/>
            <person name="Glavina Del Rio T."/>
            <person name="Hammon N."/>
            <person name="Dalin E."/>
            <person name="Tice H."/>
            <person name="Pitluck S."/>
            <person name="Richardson P."/>
            <person name="Bruce D."/>
            <person name="Goodwin L.A."/>
            <person name="Han C."/>
            <person name="Tapia R."/>
            <person name="Detter J.C."/>
            <person name="Chang Y.J."/>
            <person name="Jeffries C.D."/>
            <person name="Land M."/>
            <person name="Hauser L."/>
            <person name="Kyrpides N.C."/>
            <person name="Goker M."/>
            <person name="Ivanova N."/>
            <person name="Klenk H.P."/>
            <person name="Woyke T."/>
        </authorList>
    </citation>
    <scope>NUCLEOTIDE SEQUENCE [LARGE SCALE GENOMIC DNA]</scope>
    <source>
        <strain evidence="4">ATCC 8093 / DSM 506 / JCM 20403 / CCM 1077 / IAM 12100 / NBRC 12443 / NCIMB 10456</strain>
    </source>
</reference>
<dbReference type="STRING" id="639283.Snov_0074"/>
<organism evidence="3 4">
    <name type="scientific">Ancylobacter novellus (strain ATCC 8093 / DSM 506 / JCM 20403 / CCM 1077 / IAM 12100 / NBRC 12443 / NCIMB 10456)</name>
    <name type="common">Starkeya novella</name>
    <dbReference type="NCBI Taxonomy" id="639283"/>
    <lineage>
        <taxon>Bacteria</taxon>
        <taxon>Pseudomonadati</taxon>
        <taxon>Pseudomonadota</taxon>
        <taxon>Alphaproteobacteria</taxon>
        <taxon>Hyphomicrobiales</taxon>
        <taxon>Xanthobacteraceae</taxon>
        <taxon>Ancylobacter</taxon>
    </lineage>
</organism>
<protein>
    <submittedName>
        <fullName evidence="3">Sel1 domain protein repeat-containing protein</fullName>
    </submittedName>
</protein>
<dbReference type="eggNOG" id="COG0790">
    <property type="taxonomic scope" value="Bacteria"/>
</dbReference>
<dbReference type="Gene3D" id="1.25.40.10">
    <property type="entry name" value="Tetratricopeptide repeat domain"/>
    <property type="match status" value="1"/>
</dbReference>
<dbReference type="SUPFAM" id="SSF81901">
    <property type="entry name" value="HCP-like"/>
    <property type="match status" value="1"/>
</dbReference>
<feature type="compositionally biased region" description="Pro residues" evidence="2">
    <location>
        <begin position="722"/>
        <end position="731"/>
    </location>
</feature>
<dbReference type="eggNOG" id="COG1579">
    <property type="taxonomic scope" value="Bacteria"/>
</dbReference>
<feature type="compositionally biased region" description="Low complexity" evidence="2">
    <location>
        <begin position="192"/>
        <end position="202"/>
    </location>
</feature>
<dbReference type="OrthoDB" id="5295703at2"/>
<dbReference type="PANTHER" id="PTHR43628:SF1">
    <property type="entry name" value="CHITIN SYNTHASE REGULATORY FACTOR 2-RELATED"/>
    <property type="match status" value="1"/>
</dbReference>
<keyword evidence="4" id="KW-1185">Reference proteome</keyword>
<sequence length="1000" mass="105622">MSEAAQRAGMPLEEWLKSQLFGTMAAAAPAPGAPDPVGSVADLQRRIEQLSGQIEQMGGAAAAPAEPPPAPAPVKVDDRLETTIRELNERLEALNLMPPRAEAPATRAADPVEMAVAEIAARQHELDSEITRRRTPPAFEPPPRPASSAAPRESVARDSIRDRFIRDPFAGGPFPTRANPVPPSPVPPSHPVAPSIAPSAPSRSPINEALSALQGELGDMRQSLGMLAPRRAVDELQRVVQQLADRVERSGTRDEELRATLLALRDMIGGLKLPEHPALLLGRIDSLERKLDIVNAKAVDGATIARLQAQATEIRDLLARTLSADSVRLLAEQVSLLATKVSEMAANEDRVIRSAVGSLERRLDTLADRIASQPAPVLPLNDLIGRLDSIQSSLASARHEMPPGLEAMLRGLADRMERIERPEENLRLDVLGRQISELTQKIEKAVAGAEIAGQLASIERVVNDLFIQMEETRATFLATGSRPRPPAGGNPNGGATRIKREIAALEAEREAPPAAPVATAIMAPVEAAAPAVPEAVFSPPPASIPKPFEPQLMRAALEELSRSADVAALRGETAPAPEAAAAPEQVATTPIDDEFDFRPVDLDAQAAANAAARGNAPTVPNVVHPAAPAAAPGAPNRAAFIAQARRATLPAGAGTPELRSHITERNRRPPTRWLARIRAMLLIGLCGSALAYGSWHFLAQMREQQLRAAAPAVSNTAKLPPAAKPTPPGSLPAPEDITGSVGKSAPRPQPPAPAAAPEATPDAMPPAPAPIGPSSMSLPTELPGGIASQTLRAAALAGDPAAAFEIARRYTDGEGVPASPARAAEWLAYAAKNGSMPATYRLGTIYEKGMDGVPRDPAKARQLYEQAANAGNVAAMHNLGVMLASGAIGQPDYRTAVTWFTLAAERGVRDSQYNLAVLYARGFGVTANPAEAWRWFALAAARGDGEAALKRDEMAVKVDAKTLATLRSTVDSWAPLMVDAKANDMPSVSWDEVPRKTASR</sequence>